<feature type="domain" description="Alpha-ketoglutarate-dependent dioxygenase AlkB-like" evidence="2">
    <location>
        <begin position="24"/>
        <end position="224"/>
    </location>
</feature>
<dbReference type="WBParaSite" id="TASK_0000390301-mRNA-1">
    <property type="protein sequence ID" value="TASK_0000390301-mRNA-1"/>
    <property type="gene ID" value="TASK_0000390301"/>
</dbReference>
<dbReference type="GO" id="GO:0070988">
    <property type="term" value="P:demethylation"/>
    <property type="evidence" value="ECO:0007669"/>
    <property type="project" value="InterPro"/>
</dbReference>
<dbReference type="InterPro" id="IPR037151">
    <property type="entry name" value="AlkB-like_sf"/>
</dbReference>
<reference evidence="3 4" key="2">
    <citation type="submission" date="2018-11" db="EMBL/GenBank/DDBJ databases">
        <authorList>
            <consortium name="Pathogen Informatics"/>
        </authorList>
    </citation>
    <scope>NUCLEOTIDE SEQUENCE [LARGE SCALE GENOMIC DNA]</scope>
</reference>
<dbReference type="GO" id="GO:0016491">
    <property type="term" value="F:oxidoreductase activity"/>
    <property type="evidence" value="ECO:0007669"/>
    <property type="project" value="TreeGrafter"/>
</dbReference>
<dbReference type="Gene3D" id="2.60.120.590">
    <property type="entry name" value="Alpha-ketoglutarate-dependent dioxygenase AlkB-like"/>
    <property type="match status" value="1"/>
</dbReference>
<evidence type="ECO:0000259" key="2">
    <source>
        <dbReference type="Pfam" id="PF13532"/>
    </source>
</evidence>
<reference evidence="5" key="1">
    <citation type="submission" date="2017-02" db="UniProtKB">
        <authorList>
            <consortium name="WormBaseParasite"/>
        </authorList>
    </citation>
    <scope>IDENTIFICATION</scope>
</reference>
<dbReference type="EMBL" id="UYRS01018318">
    <property type="protein sequence ID" value="VDK32536.1"/>
    <property type="molecule type" value="Genomic_DNA"/>
</dbReference>
<dbReference type="PANTHER" id="PTHR12463:SF0">
    <property type="entry name" value="ALPHA-KETOGLUTARATE-DEPENDENT DIOXYGENASE ALKB HOMOLOG 4"/>
    <property type="match status" value="1"/>
</dbReference>
<protein>
    <submittedName>
        <fullName evidence="5">2OG-FeII_Oxy_2 domain-containing protein</fullName>
    </submittedName>
</protein>
<keyword evidence="4" id="KW-1185">Reference proteome</keyword>
<dbReference type="STRING" id="60517.A0A0R3W284"/>
<dbReference type="GO" id="GO:0032451">
    <property type="term" value="F:demethylase activity"/>
    <property type="evidence" value="ECO:0007669"/>
    <property type="project" value="TreeGrafter"/>
</dbReference>
<organism evidence="5">
    <name type="scientific">Taenia asiatica</name>
    <name type="common">Asian tapeworm</name>
    <dbReference type="NCBI Taxonomy" id="60517"/>
    <lineage>
        <taxon>Eukaryota</taxon>
        <taxon>Metazoa</taxon>
        <taxon>Spiralia</taxon>
        <taxon>Lophotrochozoa</taxon>
        <taxon>Platyhelminthes</taxon>
        <taxon>Cestoda</taxon>
        <taxon>Eucestoda</taxon>
        <taxon>Cyclophyllidea</taxon>
        <taxon>Taeniidae</taxon>
        <taxon>Taenia</taxon>
    </lineage>
</organism>
<dbReference type="Pfam" id="PF13532">
    <property type="entry name" value="2OG-FeII_Oxy_2"/>
    <property type="match status" value="1"/>
</dbReference>
<name>A0A0R3W284_TAEAS</name>
<proteinExistence type="predicted"/>
<dbReference type="Proteomes" id="UP000282613">
    <property type="component" value="Unassembled WGS sequence"/>
</dbReference>
<evidence type="ECO:0000313" key="5">
    <source>
        <dbReference type="WBParaSite" id="TASK_0000390301-mRNA-1"/>
    </source>
</evidence>
<gene>
    <name evidence="3" type="ORF">TASK_LOCUS3904</name>
</gene>
<dbReference type="PANTHER" id="PTHR12463">
    <property type="entry name" value="OXYGENASE-RELATED"/>
    <property type="match status" value="1"/>
</dbReference>
<dbReference type="InterPro" id="IPR027450">
    <property type="entry name" value="AlkB-like"/>
</dbReference>
<dbReference type="SUPFAM" id="SSF51197">
    <property type="entry name" value="Clavaminate synthase-like"/>
    <property type="match status" value="1"/>
</dbReference>
<dbReference type="AlphaFoldDB" id="A0A0R3W284"/>
<accession>A0A0R3W284</accession>
<sequence length="294" mass="33398">MAYCASAPGENFCKNHMEGFRFNGVTVLNDFISEEEETTLIKKIDESPWLPSQSGRNKQDFGVKVNFKKQRIAFKYFTGLPDYSRFLVQRLHQRMRVDGAKFEDFYPVELCNLEYLPERGAAITPHVDDTWLWGERIVLLNLSSATSMTFTLPASGPGVSEEWERYKVFAASQVPSPQVNLPPSIAVPLPRRSLLIMAGKARFTWLHAINREDILERRLSLTMRELSDEYLPPYPEIRDFAVCPKEKRTLWDGESFATSLTPNQQLGLRLIRTAATFSGVCIAVTSGEAALPKR</sequence>
<evidence type="ECO:0000313" key="4">
    <source>
        <dbReference type="Proteomes" id="UP000282613"/>
    </source>
</evidence>
<evidence type="ECO:0000313" key="3">
    <source>
        <dbReference type="EMBL" id="VDK32536.1"/>
    </source>
</evidence>
<dbReference type="OrthoDB" id="442860at2759"/>
<evidence type="ECO:0000256" key="1">
    <source>
        <dbReference type="ARBA" id="ARBA00001954"/>
    </source>
</evidence>
<dbReference type="InterPro" id="IPR032857">
    <property type="entry name" value="ALKBH4"/>
</dbReference>
<comment type="cofactor">
    <cofactor evidence="1">
        <name>Fe(2+)</name>
        <dbReference type="ChEBI" id="CHEBI:29033"/>
    </cofactor>
</comment>